<dbReference type="EMBL" id="CCKQ01008991">
    <property type="protein sequence ID" value="CDW80459.1"/>
    <property type="molecule type" value="Genomic_DNA"/>
</dbReference>
<feature type="transmembrane region" description="Helical" evidence="7">
    <location>
        <begin position="108"/>
        <end position="126"/>
    </location>
</feature>
<accession>A0A078AE04</accession>
<evidence type="ECO:0000256" key="5">
    <source>
        <dbReference type="ARBA" id="ARBA00023136"/>
    </source>
</evidence>
<gene>
    <name evidence="8" type="primary">Contig11421.g12222</name>
    <name evidence="8" type="ORF">STYLEM_9457</name>
</gene>
<evidence type="ECO:0000256" key="6">
    <source>
        <dbReference type="SAM" id="MobiDB-lite"/>
    </source>
</evidence>
<dbReference type="Pfam" id="PF05915">
    <property type="entry name" value="TMEM_230_134"/>
    <property type="match status" value="1"/>
</dbReference>
<feature type="compositionally biased region" description="Basic and acidic residues" evidence="6">
    <location>
        <begin position="1"/>
        <end position="22"/>
    </location>
</feature>
<dbReference type="InParanoid" id="A0A078AE04"/>
<feature type="transmembrane region" description="Helical" evidence="7">
    <location>
        <begin position="76"/>
        <end position="96"/>
    </location>
</feature>
<evidence type="ECO:0000256" key="3">
    <source>
        <dbReference type="ARBA" id="ARBA00022692"/>
    </source>
</evidence>
<name>A0A078AE04_STYLE</name>
<evidence type="ECO:0000256" key="2">
    <source>
        <dbReference type="ARBA" id="ARBA00007743"/>
    </source>
</evidence>
<protein>
    <submittedName>
        <fullName evidence="8">Uncharacterized protein</fullName>
    </submittedName>
</protein>
<dbReference type="Proteomes" id="UP000039865">
    <property type="component" value="Unassembled WGS sequence"/>
</dbReference>
<sequence length="150" mass="17833">MSENQKNKRYIEFNESYRDDQQHNTNDLNQQQQIEEEKERQLEIIHKIEESPSSSEIHQQDNFTEFVKREEFPKKAALMSVFLLLLGGSLITLGFLPLIREWDPTKGLMFWLFGSLLFVSGLYYVVTFFKAYKAHDDQERLSILREIPEI</sequence>
<evidence type="ECO:0000256" key="4">
    <source>
        <dbReference type="ARBA" id="ARBA00022989"/>
    </source>
</evidence>
<dbReference type="OrthoDB" id="5597044at2759"/>
<evidence type="ECO:0000256" key="7">
    <source>
        <dbReference type="SAM" id="Phobius"/>
    </source>
</evidence>
<feature type="region of interest" description="Disordered" evidence="6">
    <location>
        <begin position="1"/>
        <end position="33"/>
    </location>
</feature>
<dbReference type="GO" id="GO:0016020">
    <property type="term" value="C:membrane"/>
    <property type="evidence" value="ECO:0007669"/>
    <property type="project" value="UniProtKB-SubCell"/>
</dbReference>
<comment type="subcellular location">
    <subcellularLocation>
        <location evidence="1">Membrane</location>
        <topology evidence="1">Multi-pass membrane protein</topology>
    </subcellularLocation>
</comment>
<organism evidence="8 9">
    <name type="scientific">Stylonychia lemnae</name>
    <name type="common">Ciliate</name>
    <dbReference type="NCBI Taxonomy" id="5949"/>
    <lineage>
        <taxon>Eukaryota</taxon>
        <taxon>Sar</taxon>
        <taxon>Alveolata</taxon>
        <taxon>Ciliophora</taxon>
        <taxon>Intramacronucleata</taxon>
        <taxon>Spirotrichea</taxon>
        <taxon>Stichotrichia</taxon>
        <taxon>Sporadotrichida</taxon>
        <taxon>Oxytrichidae</taxon>
        <taxon>Stylonychinae</taxon>
        <taxon>Stylonychia</taxon>
    </lineage>
</organism>
<keyword evidence="3 7" id="KW-0812">Transmembrane</keyword>
<keyword evidence="4 7" id="KW-1133">Transmembrane helix</keyword>
<keyword evidence="9" id="KW-1185">Reference proteome</keyword>
<evidence type="ECO:0000313" key="9">
    <source>
        <dbReference type="Proteomes" id="UP000039865"/>
    </source>
</evidence>
<reference evidence="8 9" key="1">
    <citation type="submission" date="2014-06" db="EMBL/GenBank/DDBJ databases">
        <authorList>
            <person name="Swart Estienne"/>
        </authorList>
    </citation>
    <scope>NUCLEOTIDE SEQUENCE [LARGE SCALE GENOMIC DNA]</scope>
    <source>
        <strain evidence="8 9">130c</strain>
    </source>
</reference>
<keyword evidence="5 7" id="KW-0472">Membrane</keyword>
<evidence type="ECO:0000256" key="1">
    <source>
        <dbReference type="ARBA" id="ARBA00004141"/>
    </source>
</evidence>
<evidence type="ECO:0000313" key="8">
    <source>
        <dbReference type="EMBL" id="CDW80459.1"/>
    </source>
</evidence>
<comment type="similarity">
    <text evidence="2">Belongs to the TMEM134/TMEM230 family.</text>
</comment>
<dbReference type="AlphaFoldDB" id="A0A078AE04"/>
<dbReference type="InterPro" id="IPR008590">
    <property type="entry name" value="TMEM_230/134"/>
</dbReference>
<proteinExistence type="inferred from homology"/>